<comment type="caution">
    <text evidence="9">The sequence shown here is derived from an EMBL/GenBank/DDBJ whole genome shotgun (WGS) entry which is preliminary data.</text>
</comment>
<dbReference type="GO" id="GO:0033214">
    <property type="term" value="P:siderophore-iron import into cell"/>
    <property type="evidence" value="ECO:0007669"/>
    <property type="project" value="TreeGrafter"/>
</dbReference>
<keyword evidence="4" id="KW-1003">Cell membrane</keyword>
<organism evidence="9 10">
    <name type="scientific">Ancylobacter tetraedralis</name>
    <dbReference type="NCBI Taxonomy" id="217068"/>
    <lineage>
        <taxon>Bacteria</taxon>
        <taxon>Pseudomonadati</taxon>
        <taxon>Pseudomonadota</taxon>
        <taxon>Alphaproteobacteria</taxon>
        <taxon>Hyphomicrobiales</taxon>
        <taxon>Xanthobacteraceae</taxon>
        <taxon>Ancylobacter</taxon>
    </lineage>
</organism>
<feature type="transmembrane region" description="Helical" evidence="8">
    <location>
        <begin position="461"/>
        <end position="480"/>
    </location>
</feature>
<dbReference type="Pfam" id="PF01032">
    <property type="entry name" value="FecCD"/>
    <property type="match status" value="2"/>
</dbReference>
<gene>
    <name evidence="9" type="ORF">FHS55_001868</name>
</gene>
<feature type="transmembrane region" description="Helical" evidence="8">
    <location>
        <begin position="436"/>
        <end position="455"/>
    </location>
</feature>
<dbReference type="SUPFAM" id="SSF81345">
    <property type="entry name" value="ABC transporter involved in vitamin B12 uptake, BtuC"/>
    <property type="match status" value="2"/>
</dbReference>
<dbReference type="RefSeq" id="WP_246340005.1">
    <property type="nucleotide sequence ID" value="NZ_JACICD010000003.1"/>
</dbReference>
<proteinExistence type="inferred from homology"/>
<feature type="transmembrane region" description="Helical" evidence="8">
    <location>
        <begin position="309"/>
        <end position="336"/>
    </location>
</feature>
<keyword evidence="10" id="KW-1185">Reference proteome</keyword>
<dbReference type="InterPro" id="IPR000522">
    <property type="entry name" value="ABC_transptr_permease_BtuC"/>
</dbReference>
<evidence type="ECO:0000256" key="3">
    <source>
        <dbReference type="ARBA" id="ARBA00022448"/>
    </source>
</evidence>
<dbReference type="CDD" id="cd06550">
    <property type="entry name" value="TM_ABC_iron-siderophores_like"/>
    <property type="match status" value="1"/>
</dbReference>
<dbReference type="PANTHER" id="PTHR30472">
    <property type="entry name" value="FERRIC ENTEROBACTIN TRANSPORT SYSTEM PERMEASE PROTEIN"/>
    <property type="match status" value="1"/>
</dbReference>
<dbReference type="PANTHER" id="PTHR30472:SF37">
    <property type="entry name" value="FE(3+) DICITRATE TRANSPORT SYSTEM PERMEASE PROTEIN FECD-RELATED"/>
    <property type="match status" value="1"/>
</dbReference>
<comment type="similarity">
    <text evidence="2">Belongs to the binding-protein-dependent transport system permease family. FecCD subfamily.</text>
</comment>
<dbReference type="InterPro" id="IPR037294">
    <property type="entry name" value="ABC_BtuC-like"/>
</dbReference>
<feature type="transmembrane region" description="Helical" evidence="8">
    <location>
        <begin position="249"/>
        <end position="273"/>
    </location>
</feature>
<evidence type="ECO:0000256" key="8">
    <source>
        <dbReference type="SAM" id="Phobius"/>
    </source>
</evidence>
<name>A0A839Z6F5_9HYPH</name>
<dbReference type="AlphaFoldDB" id="A0A839Z6F5"/>
<evidence type="ECO:0000256" key="5">
    <source>
        <dbReference type="ARBA" id="ARBA00022692"/>
    </source>
</evidence>
<accession>A0A839Z6F5</accession>
<evidence type="ECO:0000313" key="9">
    <source>
        <dbReference type="EMBL" id="MBB3771269.1"/>
    </source>
</evidence>
<reference evidence="9 10" key="1">
    <citation type="submission" date="2020-08" db="EMBL/GenBank/DDBJ databases">
        <title>Genomic Encyclopedia of Type Strains, Phase IV (KMG-IV): sequencing the most valuable type-strain genomes for metagenomic binning, comparative biology and taxonomic classification.</title>
        <authorList>
            <person name="Goeker M."/>
        </authorList>
    </citation>
    <scope>NUCLEOTIDE SEQUENCE [LARGE SCALE GENOMIC DNA]</scope>
    <source>
        <strain evidence="9 10">DSM 5895</strain>
    </source>
</reference>
<evidence type="ECO:0000313" key="10">
    <source>
        <dbReference type="Proteomes" id="UP000533469"/>
    </source>
</evidence>
<feature type="transmembrane region" description="Helical" evidence="8">
    <location>
        <begin position="102"/>
        <end position="125"/>
    </location>
</feature>
<feature type="transmembrane region" description="Helical" evidence="8">
    <location>
        <begin position="364"/>
        <end position="384"/>
    </location>
</feature>
<keyword evidence="5 8" id="KW-0812">Transmembrane</keyword>
<comment type="subcellular location">
    <subcellularLocation>
        <location evidence="1">Cell membrane</location>
        <topology evidence="1">Multi-pass membrane protein</topology>
    </subcellularLocation>
</comment>
<dbReference type="Gene3D" id="1.10.3470.10">
    <property type="entry name" value="ABC transporter involved in vitamin B12 uptake, BtuC"/>
    <property type="match status" value="2"/>
</dbReference>
<evidence type="ECO:0000256" key="7">
    <source>
        <dbReference type="ARBA" id="ARBA00023136"/>
    </source>
</evidence>
<dbReference type="GO" id="GO:0022857">
    <property type="term" value="F:transmembrane transporter activity"/>
    <property type="evidence" value="ECO:0007669"/>
    <property type="project" value="InterPro"/>
</dbReference>
<dbReference type="NCBIfam" id="NF007866">
    <property type="entry name" value="PRK10577.1-2"/>
    <property type="match status" value="1"/>
</dbReference>
<feature type="transmembrane region" description="Helical" evidence="8">
    <location>
        <begin position="623"/>
        <end position="640"/>
    </location>
</feature>
<feature type="transmembrane region" description="Helical" evidence="8">
    <location>
        <begin position="69"/>
        <end position="90"/>
    </location>
</feature>
<keyword evidence="3" id="KW-0813">Transport</keyword>
<feature type="transmembrane region" description="Helical" evidence="8">
    <location>
        <begin position="131"/>
        <end position="147"/>
    </location>
</feature>
<dbReference type="GO" id="GO:0005886">
    <property type="term" value="C:plasma membrane"/>
    <property type="evidence" value="ECO:0007669"/>
    <property type="project" value="UniProtKB-SubCell"/>
</dbReference>
<evidence type="ECO:0000256" key="1">
    <source>
        <dbReference type="ARBA" id="ARBA00004651"/>
    </source>
</evidence>
<feature type="transmembrane region" description="Helical" evidence="8">
    <location>
        <begin position="652"/>
        <end position="669"/>
    </location>
</feature>
<sequence length="675" mass="68888">MMADTPWARRRARAPSRLGAAALVLGFAAIGLAGTVANLAMLLPGGGWWAAIVRPDAGLPDQLLAAYSFAPRLVVSLLAGAALGLAGAILQQVLRNPIASPTTLGIESGANLALSAALIWMPGLLGFGREWVTLTGGLLTIAVVFLLSRRSGFAPLVVILAGMVAGLYCASLAALLALFESHYLAGLFLWGAGSLSLQGWEEPLFLAPRLGLAGLAAILLLRPLALLGMEDAQTRSLGLSVGMVRLAALLVAVALTAFVVASVGCIGFIGLAAPALARIAGARRIGPWMLASAATGAALLWATDQMVQVAAVISAQMIPTGAVTALFGAPLLLWIIPRLRLPPAAAGSLSVQLGQSVGRPGRRLLLLGGLLLLALTLSSLIGPTATGWSLALPGDPSSAWALRLPRALAALAGGTLLAVAGCVLQRLTRNPMASPEVMGVSAGAAGGLTVAIFLIAETSRLEQMLAASLGAFLALIVLLLAARVSKANPERIILAGIAIGALLDALVSVLMASGDPRAILLFNWMTGSTYGVDASTAGASLLAALVLLALLPLVRRWLGMLPLGEDTARALGVPLGAGRLLLLMIAAVATALATLLVGPLSFVGLVAPHAARLLGLRRPLSELYGAALIGAFILVTADFLGRTIAFPWQMPAGLVASMIGAPAFLWLLSRKQDLA</sequence>
<dbReference type="EMBL" id="JACICD010000003">
    <property type="protein sequence ID" value="MBB3771269.1"/>
    <property type="molecule type" value="Genomic_DNA"/>
</dbReference>
<protein>
    <submittedName>
        <fullName evidence="9">Iron complex transport system permease protein</fullName>
    </submittedName>
</protein>
<keyword evidence="6 8" id="KW-1133">Transmembrane helix</keyword>
<feature type="transmembrane region" description="Helical" evidence="8">
    <location>
        <begin position="492"/>
        <end position="514"/>
    </location>
</feature>
<evidence type="ECO:0000256" key="6">
    <source>
        <dbReference type="ARBA" id="ARBA00022989"/>
    </source>
</evidence>
<dbReference type="Proteomes" id="UP000533469">
    <property type="component" value="Unassembled WGS sequence"/>
</dbReference>
<evidence type="ECO:0000256" key="2">
    <source>
        <dbReference type="ARBA" id="ARBA00007935"/>
    </source>
</evidence>
<feature type="transmembrane region" description="Helical" evidence="8">
    <location>
        <begin position="404"/>
        <end position="424"/>
    </location>
</feature>
<feature type="transmembrane region" description="Helical" evidence="8">
    <location>
        <begin position="534"/>
        <end position="554"/>
    </location>
</feature>
<keyword evidence="7 8" id="KW-0472">Membrane</keyword>
<evidence type="ECO:0000256" key="4">
    <source>
        <dbReference type="ARBA" id="ARBA00022475"/>
    </source>
</evidence>
<feature type="transmembrane region" description="Helical" evidence="8">
    <location>
        <begin position="580"/>
        <end position="603"/>
    </location>
</feature>
<feature type="transmembrane region" description="Helical" evidence="8">
    <location>
        <begin position="154"/>
        <end position="177"/>
    </location>
</feature>
<feature type="transmembrane region" description="Helical" evidence="8">
    <location>
        <begin position="285"/>
        <end position="303"/>
    </location>
</feature>